<dbReference type="Gene3D" id="3.90.180.10">
    <property type="entry name" value="Medium-chain alcohol dehydrogenases, catalytic domain"/>
    <property type="match status" value="1"/>
</dbReference>
<dbReference type="EMBL" id="GIBP01004807">
    <property type="protein sequence ID" value="NDV33776.1"/>
    <property type="molecule type" value="Transcribed_RNA"/>
</dbReference>
<dbReference type="Pfam" id="PF00107">
    <property type="entry name" value="ADH_zinc_N"/>
    <property type="match status" value="1"/>
</dbReference>
<evidence type="ECO:0000313" key="3">
    <source>
        <dbReference type="EMBL" id="NDV33776.1"/>
    </source>
</evidence>
<dbReference type="GO" id="GO:0003730">
    <property type="term" value="F:mRNA 3'-UTR binding"/>
    <property type="evidence" value="ECO:0007669"/>
    <property type="project" value="TreeGrafter"/>
</dbReference>
<feature type="domain" description="Enoyl reductase (ER)" evidence="2">
    <location>
        <begin position="13"/>
        <end position="320"/>
    </location>
</feature>
<dbReference type="FunFam" id="3.40.50.720:FF:000244">
    <property type="entry name" value="quinone oxidoreductase"/>
    <property type="match status" value="1"/>
</dbReference>
<dbReference type="CDD" id="cd08253">
    <property type="entry name" value="zeta_crystallin"/>
    <property type="match status" value="1"/>
</dbReference>
<dbReference type="AlphaFoldDB" id="A0A6B2L9W7"/>
<dbReference type="Pfam" id="PF08240">
    <property type="entry name" value="ADH_N"/>
    <property type="match status" value="1"/>
</dbReference>
<dbReference type="InterPro" id="IPR013149">
    <property type="entry name" value="ADH-like_C"/>
</dbReference>
<evidence type="ECO:0000256" key="1">
    <source>
        <dbReference type="ARBA" id="ARBA00022857"/>
    </source>
</evidence>
<dbReference type="GO" id="GO:0070402">
    <property type="term" value="F:NADPH binding"/>
    <property type="evidence" value="ECO:0007669"/>
    <property type="project" value="TreeGrafter"/>
</dbReference>
<dbReference type="GO" id="GO:0003960">
    <property type="term" value="F:quinone reductase (NADPH) activity"/>
    <property type="evidence" value="ECO:0007669"/>
    <property type="project" value="TreeGrafter"/>
</dbReference>
<organism evidence="3">
    <name type="scientific">Arcella intermedia</name>
    <dbReference type="NCBI Taxonomy" id="1963864"/>
    <lineage>
        <taxon>Eukaryota</taxon>
        <taxon>Amoebozoa</taxon>
        <taxon>Tubulinea</taxon>
        <taxon>Elardia</taxon>
        <taxon>Arcellinida</taxon>
        <taxon>Sphaerothecina</taxon>
        <taxon>Arcellidae</taxon>
        <taxon>Arcella</taxon>
    </lineage>
</organism>
<name>A0A6B2L9W7_9EUKA</name>
<protein>
    <recommendedName>
        <fullName evidence="2">Enoyl reductase (ER) domain-containing protein</fullName>
    </recommendedName>
</protein>
<dbReference type="InterPro" id="IPR013154">
    <property type="entry name" value="ADH-like_N"/>
</dbReference>
<dbReference type="InterPro" id="IPR020843">
    <property type="entry name" value="ER"/>
</dbReference>
<dbReference type="PANTHER" id="PTHR44154:SF1">
    <property type="entry name" value="QUINONE OXIDOREDUCTASE"/>
    <property type="match status" value="1"/>
</dbReference>
<dbReference type="PANTHER" id="PTHR44154">
    <property type="entry name" value="QUINONE OXIDOREDUCTASE"/>
    <property type="match status" value="1"/>
</dbReference>
<dbReference type="GO" id="GO:0005829">
    <property type="term" value="C:cytosol"/>
    <property type="evidence" value="ECO:0007669"/>
    <property type="project" value="TreeGrafter"/>
</dbReference>
<dbReference type="InterPro" id="IPR011032">
    <property type="entry name" value="GroES-like_sf"/>
</dbReference>
<dbReference type="SUPFAM" id="SSF50129">
    <property type="entry name" value="GroES-like"/>
    <property type="match status" value="1"/>
</dbReference>
<evidence type="ECO:0000259" key="2">
    <source>
        <dbReference type="SMART" id="SM00829"/>
    </source>
</evidence>
<proteinExistence type="predicted"/>
<sequence length="324" mass="35121">MSFKAVQVHAFGGEKSLEVHECEVPKVERGQVLVKLRAAGVNPVDTYIRSGTYVPSPALPWTPGKDAAGEVETVGEGVQSLKAKDRVWLSDALKGTYAQYTVVTADNAHLLPGQYSFAEGAALWTHYATAYHAVFHIGKVQPGETVLVHGATGGVGLACIYWASQIKGVKIIGTGGSEEGRKLLKEVGAELVFDHTDPNYIQQIKTQTDNKVDVVMEMLANVNLNNDLDLLGVGGRVCVIGNRGVLNTFNPRAVMGKRLAVLGVMLTRTTPTERTEIIEAIQKGLKENSLKPKIYNIYPLAEAPQTHIDVMKSHVGKIVIDPWM</sequence>
<reference evidence="3" key="1">
    <citation type="journal article" date="2020" name="J. Eukaryot. Microbiol.">
        <title>De novo Sequencing, Assembly and Annotation of the Transcriptome for the Free-Living Testate Amoeba Arcella intermedia.</title>
        <authorList>
            <person name="Ribeiro G.M."/>
            <person name="Porfirio-Sousa A.L."/>
            <person name="Maurer-Alcala X.X."/>
            <person name="Katz L.A."/>
            <person name="Lahr D.J.G."/>
        </authorList>
    </citation>
    <scope>NUCLEOTIDE SEQUENCE</scope>
</reference>
<keyword evidence="1" id="KW-0521">NADP</keyword>
<dbReference type="SUPFAM" id="SSF51735">
    <property type="entry name" value="NAD(P)-binding Rossmann-fold domains"/>
    <property type="match status" value="1"/>
</dbReference>
<dbReference type="Gene3D" id="3.40.50.720">
    <property type="entry name" value="NAD(P)-binding Rossmann-like Domain"/>
    <property type="match status" value="1"/>
</dbReference>
<dbReference type="SMART" id="SM00829">
    <property type="entry name" value="PKS_ER"/>
    <property type="match status" value="1"/>
</dbReference>
<accession>A0A6B2L9W7</accession>
<dbReference type="InterPro" id="IPR051603">
    <property type="entry name" value="Zinc-ADH_QOR/CCCR"/>
</dbReference>
<dbReference type="InterPro" id="IPR036291">
    <property type="entry name" value="NAD(P)-bd_dom_sf"/>
</dbReference>